<keyword evidence="5 7" id="KW-1133">Transmembrane helix</keyword>
<keyword evidence="9" id="KW-1185">Reference proteome</keyword>
<dbReference type="Gene3D" id="1.10.3720.10">
    <property type="entry name" value="MetI-like"/>
    <property type="match status" value="1"/>
</dbReference>
<feature type="transmembrane region" description="Helical" evidence="7">
    <location>
        <begin position="119"/>
        <end position="140"/>
    </location>
</feature>
<feature type="transmembrane region" description="Helical" evidence="7">
    <location>
        <begin position="21"/>
        <end position="50"/>
    </location>
</feature>
<reference evidence="8 9" key="2">
    <citation type="submission" date="2024-06" db="EMBL/GenBank/DDBJ databases">
        <title>Caproicibacterium argilliputei sp. nov, a novel caproic acid producing anaerobic bacterium isolated from pit mud.</title>
        <authorList>
            <person name="Xia S."/>
        </authorList>
    </citation>
    <scope>NUCLEOTIDE SEQUENCE [LARGE SCALE GENOMIC DNA]</scope>
    <source>
        <strain evidence="8 9">ZCY20-5</strain>
    </source>
</reference>
<dbReference type="PANTHER" id="PTHR30193:SF44">
    <property type="entry name" value="LACTOSE TRANSPORT SYSTEM PERMEASE PROTEIN LACF"/>
    <property type="match status" value="1"/>
</dbReference>
<proteinExistence type="predicted"/>
<evidence type="ECO:0000256" key="1">
    <source>
        <dbReference type="ARBA" id="ARBA00004651"/>
    </source>
</evidence>
<accession>A0AA97D983</accession>
<feature type="transmembrane region" description="Helical" evidence="7">
    <location>
        <begin position="171"/>
        <end position="192"/>
    </location>
</feature>
<dbReference type="InterPro" id="IPR051393">
    <property type="entry name" value="ABC_transporter_permease"/>
</dbReference>
<dbReference type="EMBL" id="CP135996">
    <property type="protein sequence ID" value="WOC32930.1"/>
    <property type="molecule type" value="Genomic_DNA"/>
</dbReference>
<evidence type="ECO:0000256" key="7">
    <source>
        <dbReference type="SAM" id="Phobius"/>
    </source>
</evidence>
<reference evidence="9" key="1">
    <citation type="submission" date="2024-06" db="EMBL/GenBank/DDBJ databases">
        <title>Caproicibacterium argilliputei sp. nov, a novel caproic acid producing anaerobic bacterium isolated from pit mud.</title>
        <authorList>
            <person name="Zeng C."/>
        </authorList>
    </citation>
    <scope>NUCLEOTIDE SEQUENCE [LARGE SCALE GENOMIC DNA]</scope>
    <source>
        <strain evidence="9">ZCY20-5</strain>
    </source>
</reference>
<dbReference type="InterPro" id="IPR035906">
    <property type="entry name" value="MetI-like_sf"/>
</dbReference>
<organism evidence="8 9">
    <name type="scientific">Caproicibacterium argilliputei</name>
    <dbReference type="NCBI Taxonomy" id="3030016"/>
    <lineage>
        <taxon>Bacteria</taxon>
        <taxon>Bacillati</taxon>
        <taxon>Bacillota</taxon>
        <taxon>Clostridia</taxon>
        <taxon>Eubacteriales</taxon>
        <taxon>Oscillospiraceae</taxon>
        <taxon>Caproicibacterium</taxon>
    </lineage>
</organism>
<feature type="transmembrane region" description="Helical" evidence="7">
    <location>
        <begin position="87"/>
        <end position="107"/>
    </location>
</feature>
<keyword evidence="3" id="KW-1003">Cell membrane</keyword>
<dbReference type="GO" id="GO:0005886">
    <property type="term" value="C:plasma membrane"/>
    <property type="evidence" value="ECO:0007669"/>
    <property type="project" value="UniProtKB-SubCell"/>
</dbReference>
<dbReference type="AlphaFoldDB" id="A0AA97D983"/>
<keyword evidence="6 7" id="KW-0472">Membrane</keyword>
<gene>
    <name evidence="8" type="ORF">PXC00_03365</name>
</gene>
<keyword evidence="4 7" id="KW-0812">Transmembrane</keyword>
<evidence type="ECO:0000256" key="5">
    <source>
        <dbReference type="ARBA" id="ARBA00022989"/>
    </source>
</evidence>
<dbReference type="RefSeq" id="WP_275846093.1">
    <property type="nucleotide sequence ID" value="NZ_CP135996.1"/>
</dbReference>
<evidence type="ECO:0000313" key="9">
    <source>
        <dbReference type="Proteomes" id="UP001300604"/>
    </source>
</evidence>
<protein>
    <submittedName>
        <fullName evidence="8">Sugar ABC transporter permease</fullName>
    </submittedName>
</protein>
<reference evidence="9" key="3">
    <citation type="submission" date="2024-06" db="EMBL/GenBank/DDBJ databases">
        <authorList>
            <person name="Zeng C."/>
        </authorList>
    </citation>
    <scope>NUCLEOTIDE SEQUENCE [LARGE SCALE GENOMIC DNA]</scope>
    <source>
        <strain evidence="9">ZCY20-5</strain>
    </source>
</reference>
<evidence type="ECO:0000256" key="4">
    <source>
        <dbReference type="ARBA" id="ARBA00022692"/>
    </source>
</evidence>
<dbReference type="PANTHER" id="PTHR30193">
    <property type="entry name" value="ABC TRANSPORTER PERMEASE PROTEIN"/>
    <property type="match status" value="1"/>
</dbReference>
<sequence>MAKPSYAIASRRSTHKKNSRYWLLYLMMLPGLLYLLINNYIPMFGIIIAFKKYNYRKGIFGSSWAGLDNFKFLFSTTDAFVITRNTILYNLVFMVVGTVLGVFVAILLNEITKKFFSKLYQTVILFPQLISMVIVSYLAYGMLSTQTGFINNSILKPLGIGEISWYNEPKYWPAILLIVNIWKGLGYSAIMYPSSIVGIDKSYYANSAWRHTSIWATASAPLPVLTELPFSLRSSARLRALSSRQCWLTRCHGKICRSESFLCSSWCLPCCLTAAWCQAT</sequence>
<evidence type="ECO:0000256" key="3">
    <source>
        <dbReference type="ARBA" id="ARBA00022475"/>
    </source>
</evidence>
<keyword evidence="2" id="KW-0813">Transport</keyword>
<comment type="subcellular location">
    <subcellularLocation>
        <location evidence="1">Cell membrane</location>
        <topology evidence="1">Multi-pass membrane protein</topology>
    </subcellularLocation>
</comment>
<evidence type="ECO:0000256" key="2">
    <source>
        <dbReference type="ARBA" id="ARBA00022448"/>
    </source>
</evidence>
<dbReference type="Proteomes" id="UP001300604">
    <property type="component" value="Chromosome"/>
</dbReference>
<dbReference type="KEGG" id="carl:PXC00_03365"/>
<dbReference type="SUPFAM" id="SSF161098">
    <property type="entry name" value="MetI-like"/>
    <property type="match status" value="1"/>
</dbReference>
<evidence type="ECO:0000256" key="6">
    <source>
        <dbReference type="ARBA" id="ARBA00023136"/>
    </source>
</evidence>
<name>A0AA97D983_9FIRM</name>
<evidence type="ECO:0000313" key="8">
    <source>
        <dbReference type="EMBL" id="WOC32930.1"/>
    </source>
</evidence>